<comment type="function">
    <text evidence="7">Specifically dimethylates two adjacent adenosines (A1518 and A1519) in the loop of a conserved hairpin near the 3'-end of 16S rRNA in the 30S particle. May play a critical role in biogenesis of 30S subunits.</text>
</comment>
<dbReference type="InterPro" id="IPR029063">
    <property type="entry name" value="SAM-dependent_MTases_sf"/>
</dbReference>
<dbReference type="NCBIfam" id="TIGR00755">
    <property type="entry name" value="ksgA"/>
    <property type="match status" value="1"/>
</dbReference>
<dbReference type="InterPro" id="IPR020596">
    <property type="entry name" value="rRNA_Ade_Mease_Trfase_CS"/>
</dbReference>
<evidence type="ECO:0000256" key="2">
    <source>
        <dbReference type="ARBA" id="ARBA00022552"/>
    </source>
</evidence>
<gene>
    <name evidence="7" type="primary">rsmA</name>
    <name evidence="7" type="synonym">ksgA</name>
    <name evidence="10" type="ORF">AUJ29_02955</name>
</gene>
<dbReference type="InterPro" id="IPR023165">
    <property type="entry name" value="rRNA_Ade_diMease-like_C"/>
</dbReference>
<feature type="binding site" evidence="7 8">
    <location>
        <position position="32"/>
    </location>
    <ligand>
        <name>S-adenosyl-L-methionine</name>
        <dbReference type="ChEBI" id="CHEBI:59789"/>
    </ligand>
</feature>
<dbReference type="PANTHER" id="PTHR11727">
    <property type="entry name" value="DIMETHYLADENOSINE TRANSFERASE"/>
    <property type="match status" value="1"/>
</dbReference>
<keyword evidence="6 7" id="KW-0694">RNA-binding</keyword>
<comment type="caution">
    <text evidence="10">The sequence shown here is derived from an EMBL/GenBank/DDBJ whole genome shotgun (WGS) entry which is preliminary data.</text>
</comment>
<feature type="domain" description="Ribosomal RNA adenine methylase transferase N-terminal" evidence="9">
    <location>
        <begin position="37"/>
        <end position="211"/>
    </location>
</feature>
<evidence type="ECO:0000256" key="8">
    <source>
        <dbReference type="PROSITE-ProRule" id="PRU01026"/>
    </source>
</evidence>
<comment type="subcellular location">
    <subcellularLocation>
        <location evidence="7">Cytoplasm</location>
    </subcellularLocation>
</comment>
<evidence type="ECO:0000256" key="1">
    <source>
        <dbReference type="ARBA" id="ARBA00022490"/>
    </source>
</evidence>
<dbReference type="GO" id="GO:0052908">
    <property type="term" value="F:16S rRNA (adenine(1518)-N(6)/adenine(1519)-N(6))-dimethyltransferase activity"/>
    <property type="evidence" value="ECO:0007669"/>
    <property type="project" value="UniProtKB-EC"/>
</dbReference>
<dbReference type="Gene3D" id="3.40.50.150">
    <property type="entry name" value="Vaccinia Virus protein VP39"/>
    <property type="match status" value="1"/>
</dbReference>
<dbReference type="Proteomes" id="UP000182465">
    <property type="component" value="Unassembled WGS sequence"/>
</dbReference>
<evidence type="ECO:0000256" key="6">
    <source>
        <dbReference type="ARBA" id="ARBA00022884"/>
    </source>
</evidence>
<dbReference type="SUPFAM" id="SSF53335">
    <property type="entry name" value="S-adenosyl-L-methionine-dependent methyltransferases"/>
    <property type="match status" value="1"/>
</dbReference>
<evidence type="ECO:0000313" key="10">
    <source>
        <dbReference type="EMBL" id="OIO16342.1"/>
    </source>
</evidence>
<dbReference type="Gene3D" id="1.10.8.100">
    <property type="entry name" value="Ribosomal RNA adenine dimethylase-like, domain 2"/>
    <property type="match status" value="1"/>
</dbReference>
<dbReference type="EC" id="2.1.1.182" evidence="7"/>
<dbReference type="EMBL" id="MNVB01000063">
    <property type="protein sequence ID" value="OIO16342.1"/>
    <property type="molecule type" value="Genomic_DNA"/>
</dbReference>
<feature type="binding site" evidence="7 8">
    <location>
        <position position="57"/>
    </location>
    <ligand>
        <name>S-adenosyl-L-methionine</name>
        <dbReference type="ChEBI" id="CHEBI:59789"/>
    </ligand>
</feature>
<protein>
    <recommendedName>
        <fullName evidence="7">Ribosomal RNA small subunit methyltransferase A</fullName>
        <ecNumber evidence="7">2.1.1.182</ecNumber>
    </recommendedName>
    <alternativeName>
        <fullName evidence="7">16S rRNA (adenine(1518)-N(6)/adenine(1519)-N(6))-dimethyltransferase</fullName>
    </alternativeName>
    <alternativeName>
        <fullName evidence="7">16S rRNA dimethyladenosine transferase</fullName>
    </alternativeName>
    <alternativeName>
        <fullName evidence="7">16S rRNA dimethylase</fullName>
    </alternativeName>
    <alternativeName>
        <fullName evidence="7">S-adenosylmethionine-6-N', N'-adenosyl(rRNA) dimethyltransferase</fullName>
    </alternativeName>
</protein>
<dbReference type="PROSITE" id="PS51689">
    <property type="entry name" value="SAM_RNA_A_N6_MT"/>
    <property type="match status" value="1"/>
</dbReference>
<evidence type="ECO:0000256" key="5">
    <source>
        <dbReference type="ARBA" id="ARBA00022691"/>
    </source>
</evidence>
<feature type="binding site" evidence="7 8">
    <location>
        <position position="30"/>
    </location>
    <ligand>
        <name>S-adenosyl-L-methionine</name>
        <dbReference type="ChEBI" id="CHEBI:59789"/>
    </ligand>
</feature>
<keyword evidence="1 7" id="KW-0963">Cytoplasm</keyword>
<dbReference type="HAMAP" id="MF_00607">
    <property type="entry name" value="16SrRNA_methyltr_A"/>
    <property type="match status" value="1"/>
</dbReference>
<dbReference type="PROSITE" id="PS01131">
    <property type="entry name" value="RRNA_A_DIMETH"/>
    <property type="match status" value="1"/>
</dbReference>
<organism evidence="10 11">
    <name type="scientific">Candidatus Kuenenbacteria bacterium CG1_02_38_13</name>
    <dbReference type="NCBI Taxonomy" id="1805235"/>
    <lineage>
        <taxon>Bacteria</taxon>
        <taxon>Candidatus Kueneniibacteriota</taxon>
    </lineage>
</organism>
<evidence type="ECO:0000256" key="3">
    <source>
        <dbReference type="ARBA" id="ARBA00022603"/>
    </source>
</evidence>
<dbReference type="GO" id="GO:0005829">
    <property type="term" value="C:cytosol"/>
    <property type="evidence" value="ECO:0007669"/>
    <property type="project" value="TreeGrafter"/>
</dbReference>
<dbReference type="CDD" id="cd02440">
    <property type="entry name" value="AdoMet_MTases"/>
    <property type="match status" value="1"/>
</dbReference>
<reference evidence="10 11" key="1">
    <citation type="journal article" date="2016" name="Environ. Microbiol.">
        <title>Genomic resolution of a cold subsurface aquifer community provides metabolic insights for novel microbes adapted to high CO concentrations.</title>
        <authorList>
            <person name="Probst A.J."/>
            <person name="Castelle C.J."/>
            <person name="Singh A."/>
            <person name="Brown C.T."/>
            <person name="Anantharaman K."/>
            <person name="Sharon I."/>
            <person name="Hug L.A."/>
            <person name="Burstein D."/>
            <person name="Emerson J.B."/>
            <person name="Thomas B.C."/>
            <person name="Banfield J.F."/>
        </authorList>
    </citation>
    <scope>NUCLEOTIDE SEQUENCE [LARGE SCALE GENOMIC DNA]</scope>
    <source>
        <strain evidence="10">CG1_02_38_13</strain>
    </source>
</reference>
<dbReference type="Pfam" id="PF00398">
    <property type="entry name" value="RrnaAD"/>
    <property type="match status" value="1"/>
</dbReference>
<keyword evidence="5 7" id="KW-0949">S-adenosyl-L-methionine</keyword>
<feature type="binding site" evidence="7 8">
    <location>
        <position position="128"/>
    </location>
    <ligand>
        <name>S-adenosyl-L-methionine</name>
        <dbReference type="ChEBI" id="CHEBI:59789"/>
    </ligand>
</feature>
<dbReference type="InterPro" id="IPR001737">
    <property type="entry name" value="KsgA/Erm"/>
</dbReference>
<evidence type="ECO:0000256" key="7">
    <source>
        <dbReference type="HAMAP-Rule" id="MF_00607"/>
    </source>
</evidence>
<dbReference type="AlphaFoldDB" id="A0A1J4U144"/>
<comment type="catalytic activity">
    <reaction evidence="7">
        <text>adenosine(1518)/adenosine(1519) in 16S rRNA + 4 S-adenosyl-L-methionine = N(6)-dimethyladenosine(1518)/N(6)-dimethyladenosine(1519) in 16S rRNA + 4 S-adenosyl-L-homocysteine + 4 H(+)</text>
        <dbReference type="Rhea" id="RHEA:19609"/>
        <dbReference type="Rhea" id="RHEA-COMP:10232"/>
        <dbReference type="Rhea" id="RHEA-COMP:10233"/>
        <dbReference type="ChEBI" id="CHEBI:15378"/>
        <dbReference type="ChEBI" id="CHEBI:57856"/>
        <dbReference type="ChEBI" id="CHEBI:59789"/>
        <dbReference type="ChEBI" id="CHEBI:74411"/>
        <dbReference type="ChEBI" id="CHEBI:74493"/>
        <dbReference type="EC" id="2.1.1.182"/>
    </reaction>
</comment>
<keyword evidence="3 7" id="KW-0489">Methyltransferase</keyword>
<dbReference type="SMART" id="SM00650">
    <property type="entry name" value="rADc"/>
    <property type="match status" value="1"/>
</dbReference>
<dbReference type="PANTHER" id="PTHR11727:SF7">
    <property type="entry name" value="DIMETHYLADENOSINE TRANSFERASE-RELATED"/>
    <property type="match status" value="1"/>
</dbReference>
<sequence>MMPACILSVKHIEESCKALNLRPSKKMGQNFLVDERVLSDIIVAADLRKNDTVLEIGPGFGALTSELVKRTAGVVAVELDKKLAKYIKVNKLINKPERLKIIQGDIIQLLNCSIAELFYGVRYKVVANLPYQITSRVLGLLLAADNKPSQIVVMVQREVADRICATAGKMSVLSVMAQYYSTPEIIRFVSRNSSWPIPEVDSAIIKLKVRKLGSGKVAAKEFFKIVKIGFSSRRKKLKNNLASVFGKDKVADVFKALGLEENIRAQELDVATWMRLVHGF</sequence>
<dbReference type="GO" id="GO:0003723">
    <property type="term" value="F:RNA binding"/>
    <property type="evidence" value="ECO:0007669"/>
    <property type="project" value="UniProtKB-UniRule"/>
</dbReference>
<accession>A0A1J4U144</accession>
<feature type="binding site" evidence="7 8">
    <location>
        <position position="105"/>
    </location>
    <ligand>
        <name>S-adenosyl-L-methionine</name>
        <dbReference type="ChEBI" id="CHEBI:59789"/>
    </ligand>
</feature>
<dbReference type="InterPro" id="IPR020598">
    <property type="entry name" value="rRNA_Ade_methylase_Trfase_N"/>
</dbReference>
<proteinExistence type="inferred from homology"/>
<evidence type="ECO:0000256" key="4">
    <source>
        <dbReference type="ARBA" id="ARBA00022679"/>
    </source>
</evidence>
<feature type="binding site" evidence="7 8">
    <location>
        <position position="78"/>
    </location>
    <ligand>
        <name>S-adenosyl-L-methionine</name>
        <dbReference type="ChEBI" id="CHEBI:59789"/>
    </ligand>
</feature>
<name>A0A1J4U144_9BACT</name>
<evidence type="ECO:0000313" key="11">
    <source>
        <dbReference type="Proteomes" id="UP000182465"/>
    </source>
</evidence>
<keyword evidence="2 7" id="KW-0698">rRNA processing</keyword>
<keyword evidence="4 7" id="KW-0808">Transferase</keyword>
<comment type="similarity">
    <text evidence="7">Belongs to the class I-like SAM-binding methyltransferase superfamily. rRNA adenine N(6)-methyltransferase family. RsmA subfamily.</text>
</comment>
<evidence type="ECO:0000259" key="9">
    <source>
        <dbReference type="SMART" id="SM00650"/>
    </source>
</evidence>
<dbReference type="InterPro" id="IPR011530">
    <property type="entry name" value="rRNA_adenine_dimethylase"/>
</dbReference>